<protein>
    <submittedName>
        <fullName evidence="9">ABC transporter permease</fullName>
    </submittedName>
</protein>
<comment type="caution">
    <text evidence="9">The sequence shown here is derived from an EMBL/GenBank/DDBJ whole genome shotgun (WGS) entry which is preliminary data.</text>
</comment>
<feature type="domain" description="ABC transmembrane type-1" evidence="8">
    <location>
        <begin position="85"/>
        <end position="275"/>
    </location>
</feature>
<evidence type="ECO:0000313" key="9">
    <source>
        <dbReference type="EMBL" id="PZG52791.1"/>
    </source>
</evidence>
<dbReference type="Gene3D" id="1.10.3720.10">
    <property type="entry name" value="MetI-like"/>
    <property type="match status" value="1"/>
</dbReference>
<dbReference type="CDD" id="cd06261">
    <property type="entry name" value="TM_PBP2"/>
    <property type="match status" value="1"/>
</dbReference>
<dbReference type="AlphaFoldDB" id="A0A2W2GWL6"/>
<keyword evidence="6 7" id="KW-0472">Membrane</keyword>
<gene>
    <name evidence="9" type="ORF">C1I98_06830</name>
</gene>
<dbReference type="EMBL" id="POUA01000033">
    <property type="protein sequence ID" value="PZG52791.1"/>
    <property type="molecule type" value="Genomic_DNA"/>
</dbReference>
<evidence type="ECO:0000313" key="10">
    <source>
        <dbReference type="Proteomes" id="UP000248544"/>
    </source>
</evidence>
<sequence>MTVVSATLRAGRGGRGERGRLGALGMAAAGVIVLAVVLAAVGPILTTADPNASDITHAYGAPAAGHPLGFDGQGRDLLSRLLTGARTSLLGPLWIVTLSMAAGIAVAITAAWVGGWLDSVVSAVLEVMFAFPGVLLAMLVAAVFGPGLNAAVLALAVAYIPYIARLVRSAALAERRKPYIQALEVQGASALSICVRHLVPNLLPIIAAQATLFFSYAMVDLAIVSFFGLGVQPPDADWGTMVGGGQSGVLQGYPAESLLAGGCIVVLVVAFNLLGERLSEGRPTSRPWPWRRTRAVGAA</sequence>
<keyword evidence="5 7" id="KW-1133">Transmembrane helix</keyword>
<feature type="transmembrane region" description="Helical" evidence="7">
    <location>
        <begin position="150"/>
        <end position="167"/>
    </location>
</feature>
<evidence type="ECO:0000256" key="2">
    <source>
        <dbReference type="ARBA" id="ARBA00022448"/>
    </source>
</evidence>
<dbReference type="SUPFAM" id="SSF161098">
    <property type="entry name" value="MetI-like"/>
    <property type="match status" value="1"/>
</dbReference>
<dbReference type="GO" id="GO:0005886">
    <property type="term" value="C:plasma membrane"/>
    <property type="evidence" value="ECO:0007669"/>
    <property type="project" value="UniProtKB-SubCell"/>
</dbReference>
<evidence type="ECO:0000259" key="8">
    <source>
        <dbReference type="PROSITE" id="PS50928"/>
    </source>
</evidence>
<feature type="transmembrane region" description="Helical" evidence="7">
    <location>
        <begin position="93"/>
        <end position="113"/>
    </location>
</feature>
<comment type="subcellular location">
    <subcellularLocation>
        <location evidence="1 7">Cell membrane</location>
        <topology evidence="1 7">Multi-pass membrane protein</topology>
    </subcellularLocation>
</comment>
<dbReference type="InterPro" id="IPR050366">
    <property type="entry name" value="BP-dependent_transpt_permease"/>
</dbReference>
<evidence type="ECO:0000256" key="4">
    <source>
        <dbReference type="ARBA" id="ARBA00022692"/>
    </source>
</evidence>
<accession>A0A2W2GWL6</accession>
<feature type="transmembrane region" description="Helical" evidence="7">
    <location>
        <begin position="21"/>
        <end position="45"/>
    </location>
</feature>
<feature type="transmembrane region" description="Helical" evidence="7">
    <location>
        <begin position="202"/>
        <end position="229"/>
    </location>
</feature>
<dbReference type="Pfam" id="PF00528">
    <property type="entry name" value="BPD_transp_1"/>
    <property type="match status" value="1"/>
</dbReference>
<dbReference type="Proteomes" id="UP000248544">
    <property type="component" value="Unassembled WGS sequence"/>
</dbReference>
<dbReference type="PANTHER" id="PTHR43386">
    <property type="entry name" value="OLIGOPEPTIDE TRANSPORT SYSTEM PERMEASE PROTEIN APPC"/>
    <property type="match status" value="1"/>
</dbReference>
<dbReference type="PANTHER" id="PTHR43386:SF1">
    <property type="entry name" value="D,D-DIPEPTIDE TRANSPORT SYSTEM PERMEASE PROTEIN DDPC-RELATED"/>
    <property type="match status" value="1"/>
</dbReference>
<keyword evidence="4 7" id="KW-0812">Transmembrane</keyword>
<dbReference type="InterPro" id="IPR035906">
    <property type="entry name" value="MetI-like_sf"/>
</dbReference>
<evidence type="ECO:0000256" key="7">
    <source>
        <dbReference type="RuleBase" id="RU363032"/>
    </source>
</evidence>
<feature type="transmembrane region" description="Helical" evidence="7">
    <location>
        <begin position="257"/>
        <end position="275"/>
    </location>
</feature>
<evidence type="ECO:0000256" key="1">
    <source>
        <dbReference type="ARBA" id="ARBA00004651"/>
    </source>
</evidence>
<name>A0A2W2GWL6_9ACTN</name>
<evidence type="ECO:0000256" key="3">
    <source>
        <dbReference type="ARBA" id="ARBA00022475"/>
    </source>
</evidence>
<evidence type="ECO:0000256" key="5">
    <source>
        <dbReference type="ARBA" id="ARBA00022989"/>
    </source>
</evidence>
<feature type="transmembrane region" description="Helical" evidence="7">
    <location>
        <begin position="120"/>
        <end position="144"/>
    </location>
</feature>
<keyword evidence="10" id="KW-1185">Reference proteome</keyword>
<reference evidence="9 10" key="1">
    <citation type="submission" date="2018-01" db="EMBL/GenBank/DDBJ databases">
        <title>Draft genome sequence of Sphaerisporangium sp. 7K107.</title>
        <authorList>
            <person name="Sahin N."/>
            <person name="Saygin H."/>
            <person name="Ay H."/>
        </authorList>
    </citation>
    <scope>NUCLEOTIDE SEQUENCE [LARGE SCALE GENOMIC DNA]</scope>
    <source>
        <strain evidence="9 10">7K107</strain>
    </source>
</reference>
<dbReference type="InterPro" id="IPR000515">
    <property type="entry name" value="MetI-like"/>
</dbReference>
<proteinExistence type="inferred from homology"/>
<evidence type="ECO:0000256" key="6">
    <source>
        <dbReference type="ARBA" id="ARBA00023136"/>
    </source>
</evidence>
<dbReference type="GO" id="GO:0055085">
    <property type="term" value="P:transmembrane transport"/>
    <property type="evidence" value="ECO:0007669"/>
    <property type="project" value="InterPro"/>
</dbReference>
<dbReference type="RefSeq" id="WP_111166226.1">
    <property type="nucleotide sequence ID" value="NZ_POUA01000033.1"/>
</dbReference>
<keyword evidence="3" id="KW-1003">Cell membrane</keyword>
<organism evidence="9 10">
    <name type="scientific">Spongiactinospora gelatinilytica</name>
    <dbReference type="NCBI Taxonomy" id="2666298"/>
    <lineage>
        <taxon>Bacteria</taxon>
        <taxon>Bacillati</taxon>
        <taxon>Actinomycetota</taxon>
        <taxon>Actinomycetes</taxon>
        <taxon>Streptosporangiales</taxon>
        <taxon>Streptosporangiaceae</taxon>
        <taxon>Spongiactinospora</taxon>
    </lineage>
</organism>
<dbReference type="PROSITE" id="PS50928">
    <property type="entry name" value="ABC_TM1"/>
    <property type="match status" value="1"/>
</dbReference>
<comment type="similarity">
    <text evidence="7">Belongs to the binding-protein-dependent transport system permease family.</text>
</comment>
<keyword evidence="2 7" id="KW-0813">Transport</keyword>